<dbReference type="Gene3D" id="2.40.50.100">
    <property type="match status" value="1"/>
</dbReference>
<comment type="similarity">
    <text evidence="2">Belongs to the membrane fusion protein (MFP) (TC 8.A.1) family.</text>
</comment>
<evidence type="ECO:0000259" key="5">
    <source>
        <dbReference type="Pfam" id="PF25982"/>
    </source>
</evidence>
<dbReference type="InterPro" id="IPR058636">
    <property type="entry name" value="Beta-barrel_YknX"/>
</dbReference>
<dbReference type="InterPro" id="IPR058638">
    <property type="entry name" value="HH_YknX-like"/>
</dbReference>
<dbReference type="PANTHER" id="PTHR32347:SF14">
    <property type="entry name" value="EFFLUX SYSTEM COMPONENT YKNX-RELATED"/>
    <property type="match status" value="1"/>
</dbReference>
<dbReference type="Pfam" id="PF25989">
    <property type="entry name" value="YknX_C"/>
    <property type="match status" value="1"/>
</dbReference>
<evidence type="ECO:0000259" key="6">
    <source>
        <dbReference type="Pfam" id="PF25984"/>
    </source>
</evidence>
<dbReference type="Pfam" id="PF25990">
    <property type="entry name" value="Beta-barrel_YknX"/>
    <property type="match status" value="1"/>
</dbReference>
<accession>Q8ETU4</accession>
<evidence type="ECO:0000313" key="10">
    <source>
        <dbReference type="Proteomes" id="UP000000822"/>
    </source>
</evidence>
<dbReference type="InterPro" id="IPR050465">
    <property type="entry name" value="UPF0194_transport"/>
</dbReference>
<feature type="domain" description="YknX-like barrel-sandwich hybrid" evidence="6">
    <location>
        <begin position="61"/>
        <end position="206"/>
    </location>
</feature>
<dbReference type="PhylomeDB" id="Q8ETU4"/>
<evidence type="ECO:0000256" key="2">
    <source>
        <dbReference type="ARBA" id="ARBA00009477"/>
    </source>
</evidence>
<dbReference type="STRING" id="221109.gene:10732351"/>
<evidence type="ECO:0000313" key="9">
    <source>
        <dbReference type="EMBL" id="BAC12117.1"/>
    </source>
</evidence>
<dbReference type="eggNOG" id="COG0845">
    <property type="taxonomic scope" value="Bacteria"/>
</dbReference>
<feature type="coiled-coil region" evidence="4">
    <location>
        <begin position="92"/>
        <end position="176"/>
    </location>
</feature>
<dbReference type="Gene3D" id="2.40.30.170">
    <property type="match status" value="1"/>
</dbReference>
<dbReference type="AlphaFoldDB" id="Q8ETU4"/>
<dbReference type="Pfam" id="PF25982">
    <property type="entry name" value="HH_YknX"/>
    <property type="match status" value="1"/>
</dbReference>
<dbReference type="PRINTS" id="PR01490">
    <property type="entry name" value="RTXTOXIND"/>
</dbReference>
<dbReference type="InterPro" id="IPR058637">
    <property type="entry name" value="YknX-like_C"/>
</dbReference>
<evidence type="ECO:0000256" key="4">
    <source>
        <dbReference type="SAM" id="Coils"/>
    </source>
</evidence>
<dbReference type="PANTHER" id="PTHR32347">
    <property type="entry name" value="EFFLUX SYSTEM COMPONENT YKNX-RELATED"/>
    <property type="match status" value="1"/>
</dbReference>
<dbReference type="SUPFAM" id="SSF111369">
    <property type="entry name" value="HlyD-like secretion proteins"/>
    <property type="match status" value="1"/>
</dbReference>
<feature type="domain" description="YknX-like alpha-helical hairpin" evidence="5">
    <location>
        <begin position="96"/>
        <end position="172"/>
    </location>
</feature>
<reference evidence="9 10" key="1">
    <citation type="journal article" date="2001" name="FEMS Microbiol. Lett.">
        <title>Oceanobacillus iheyensis gen. nov., sp. nov., a deep-sea extremely halotolerant and alkaliphilic species isolated from a depth of 1050 m on the Iheya Ridge.</title>
        <authorList>
            <person name="Lu J."/>
            <person name="Nogi Y."/>
            <person name="Takami H."/>
        </authorList>
    </citation>
    <scope>NUCLEOTIDE SEQUENCE [LARGE SCALE GENOMIC DNA]</scope>
    <source>
        <strain evidence="10">DSM 14371 / CIP 107618 / JCM 11309 / KCTC 3954 / HTE831</strain>
    </source>
</reference>
<evidence type="ECO:0000259" key="8">
    <source>
        <dbReference type="Pfam" id="PF25990"/>
    </source>
</evidence>
<keyword evidence="10" id="KW-1185">Reference proteome</keyword>
<dbReference type="GO" id="GO:0030313">
    <property type="term" value="C:cell envelope"/>
    <property type="evidence" value="ECO:0007669"/>
    <property type="project" value="UniProtKB-SubCell"/>
</dbReference>
<dbReference type="Pfam" id="PF25984">
    <property type="entry name" value="BSH_YknX"/>
    <property type="match status" value="1"/>
</dbReference>
<sequence>MKKKKVFVIIFIVLIAGLIIVGNIWNASADSKIEVEVTQLEEETITETVMTSGQLKLAEQQTIYYTPENGEVEEILVNEGDQVESGTPLIFYENTQLDLEQDQNELQLQSANLKVNDLRKQHEVIDDLLRDDEKNEQLQAEHDNIKLQEQQAYIEVEQLQLQKESLQDQINDLEIKSEIAGKVLEVNDQVVVGSNQMEQQPIIRIGTLDQMIIEGFISEYDSLKIEEGNPVTLSSDTVPNQTWEGEVSFISDLPKEIESSGTNGGGGVQYPIEITVASENINLKPGFQIIVEITTDERIANTLPITSIKQNGQTNYVHVVNNGKVESREVGVNTASKESIEITDGVTNEDLVIKDQTDTIEDGMDVSIK</sequence>
<evidence type="ECO:0000256" key="1">
    <source>
        <dbReference type="ARBA" id="ARBA00004196"/>
    </source>
</evidence>
<gene>
    <name evidence="9" type="ordered locus">OB0161</name>
</gene>
<dbReference type="Gene3D" id="2.40.420.20">
    <property type="match status" value="1"/>
</dbReference>
<dbReference type="EMBL" id="BA000028">
    <property type="protein sequence ID" value="BAC12117.1"/>
    <property type="molecule type" value="Genomic_DNA"/>
</dbReference>
<dbReference type="Proteomes" id="UP000000822">
    <property type="component" value="Chromosome"/>
</dbReference>
<name>Q8ETU4_OCEIH</name>
<dbReference type="OrthoDB" id="85226at2"/>
<dbReference type="InterPro" id="IPR006143">
    <property type="entry name" value="RND_pump_MFP"/>
</dbReference>
<organism evidence="9 10">
    <name type="scientific">Oceanobacillus iheyensis (strain DSM 14371 / CIP 107618 / JCM 11309 / KCTC 3954 / HTE831)</name>
    <dbReference type="NCBI Taxonomy" id="221109"/>
    <lineage>
        <taxon>Bacteria</taxon>
        <taxon>Bacillati</taxon>
        <taxon>Bacillota</taxon>
        <taxon>Bacilli</taxon>
        <taxon>Bacillales</taxon>
        <taxon>Bacillaceae</taxon>
        <taxon>Oceanobacillus</taxon>
    </lineage>
</organism>
<feature type="domain" description="YknX-like C-terminal permuted SH3-like" evidence="7">
    <location>
        <begin position="300"/>
        <end position="367"/>
    </location>
</feature>
<dbReference type="GO" id="GO:0016020">
    <property type="term" value="C:membrane"/>
    <property type="evidence" value="ECO:0007669"/>
    <property type="project" value="InterPro"/>
</dbReference>
<protein>
    <submittedName>
        <fullName evidence="9">Hypothetical conserved protein</fullName>
    </submittedName>
</protein>
<feature type="domain" description="YknX-like beta-barrel" evidence="8">
    <location>
        <begin position="211"/>
        <end position="293"/>
    </location>
</feature>
<reference evidence="9 10" key="2">
    <citation type="journal article" date="2002" name="Nucleic Acids Res.">
        <title>Genome sequence of Oceanobacillus iheyensis isolated from the Iheya Ridge and its unexpected adaptive capabilities to extreme environments.</title>
        <authorList>
            <person name="Takami H."/>
            <person name="Takaki Y."/>
            <person name="Uchiyama I."/>
        </authorList>
    </citation>
    <scope>NUCLEOTIDE SEQUENCE [LARGE SCALE GENOMIC DNA]</scope>
    <source>
        <strain evidence="10">DSM 14371 / CIP 107618 / JCM 11309 / KCTC 3954 / HTE831</strain>
    </source>
</reference>
<dbReference type="HOGENOM" id="CLU_018816_14_5_9"/>
<proteinExistence type="inferred from homology"/>
<keyword evidence="3 4" id="KW-0175">Coiled coil</keyword>
<dbReference type="GO" id="GO:0022857">
    <property type="term" value="F:transmembrane transporter activity"/>
    <property type="evidence" value="ECO:0007669"/>
    <property type="project" value="InterPro"/>
</dbReference>
<dbReference type="KEGG" id="oih:OB0161"/>
<evidence type="ECO:0000259" key="7">
    <source>
        <dbReference type="Pfam" id="PF25989"/>
    </source>
</evidence>
<dbReference type="RefSeq" id="WP_011064561.1">
    <property type="nucleotide sequence ID" value="NC_004193.1"/>
</dbReference>
<dbReference type="InterPro" id="IPR058639">
    <property type="entry name" value="BSH_YknX-like"/>
</dbReference>
<comment type="subcellular location">
    <subcellularLocation>
        <location evidence="1">Cell envelope</location>
    </subcellularLocation>
</comment>
<evidence type="ECO:0000256" key="3">
    <source>
        <dbReference type="ARBA" id="ARBA00023054"/>
    </source>
</evidence>
<dbReference type="NCBIfam" id="TIGR01730">
    <property type="entry name" value="RND_mfp"/>
    <property type="match status" value="1"/>
</dbReference>